<reference evidence="2 3" key="1">
    <citation type="submission" date="2015-07" db="EMBL/GenBank/DDBJ databases">
        <title>Whole genome sequencing of Bosea vaviloviae isolated from cave pool.</title>
        <authorList>
            <person name="Tan N.E.H."/>
            <person name="Lee Y.P."/>
            <person name="Gan H.M."/>
            <person name="Barton H."/>
            <person name="Savka M.A."/>
        </authorList>
    </citation>
    <scope>NUCLEOTIDE SEQUENCE [LARGE SCALE GENOMIC DNA]</scope>
    <source>
        <strain evidence="2 3">SD260</strain>
    </source>
</reference>
<feature type="transmembrane region" description="Helical" evidence="1">
    <location>
        <begin position="496"/>
        <end position="514"/>
    </location>
</feature>
<feature type="transmembrane region" description="Helical" evidence="1">
    <location>
        <begin position="327"/>
        <end position="351"/>
    </location>
</feature>
<evidence type="ECO:0000313" key="2">
    <source>
        <dbReference type="EMBL" id="KPH75531.1"/>
    </source>
</evidence>
<feature type="transmembrane region" description="Helical" evidence="1">
    <location>
        <begin position="357"/>
        <end position="380"/>
    </location>
</feature>
<feature type="transmembrane region" description="Helical" evidence="1">
    <location>
        <begin position="198"/>
        <end position="217"/>
    </location>
</feature>
<sequence length="520" mass="54632">MSSRAKRPPEMAALVSGPTRAVLALEARLALRGIADMAGPKTAMRPWRIAGVLALVCTIIFGVSQLLLMTAGELDPADPRLQITLTINLAFLFVLMISAALDSAAYALYARGDYDLMFSAPLPPQTVLLVRALNVFGFTLAKAGLYGAPMLILLAVQRGPHWLAGLPLILALALGATAIAIGLAMGLVRLIGIRSTRVAAQVAAALAGLLVLVMVQWDAIFGPGPKAALVADYVANPQSLVWQVAMLPARAVTGNVVALVAVVACAALMAVLMFTGLAESFVRNAVLAAGSASAAPPRARRSRASFGASPVAALMLKERRIILRDPWLLSQILMQCIFLIPIAFVTVYRVASGADDASALVPVLIVLCGQIAGGLTWIAMSADEAAELALTAPLDPRLRARARFGAITWLTVIFAAPPLMLLLLVDARAGLVSLLGVACAIACGILVNTWHQPRLARTGMIRRRMKSPIFVTLMELLALTMVAVGLWPLLAGDYLAAMRGALLALATMGVLYAARPRTAA</sequence>
<keyword evidence="1" id="KW-1133">Transmembrane helix</keyword>
<dbReference type="PATRIC" id="fig|1526658.3.peg.923"/>
<gene>
    <name evidence="2" type="ORF">AE618_24480</name>
</gene>
<evidence type="ECO:0000313" key="3">
    <source>
        <dbReference type="Proteomes" id="UP000037822"/>
    </source>
</evidence>
<keyword evidence="3" id="KW-1185">Reference proteome</keyword>
<feature type="transmembrane region" description="Helical" evidence="1">
    <location>
        <begin position="89"/>
        <end position="109"/>
    </location>
</feature>
<dbReference type="AlphaFoldDB" id="A0A0N0M812"/>
<keyword evidence="1" id="KW-0812">Transmembrane</keyword>
<feature type="transmembrane region" description="Helical" evidence="1">
    <location>
        <begin position="256"/>
        <end position="277"/>
    </location>
</feature>
<feature type="transmembrane region" description="Helical" evidence="1">
    <location>
        <begin position="431"/>
        <end position="450"/>
    </location>
</feature>
<protein>
    <submittedName>
        <fullName evidence="2">Uncharacterized protein</fullName>
    </submittedName>
</protein>
<proteinExistence type="predicted"/>
<accession>A0A0N0M812</accession>
<feature type="transmembrane region" description="Helical" evidence="1">
    <location>
        <begin position="470"/>
        <end position="490"/>
    </location>
</feature>
<feature type="transmembrane region" description="Helical" evidence="1">
    <location>
        <begin position="168"/>
        <end position="191"/>
    </location>
</feature>
<dbReference type="EMBL" id="LGSZ01000078">
    <property type="protein sequence ID" value="KPH75531.1"/>
    <property type="molecule type" value="Genomic_DNA"/>
</dbReference>
<feature type="transmembrane region" description="Helical" evidence="1">
    <location>
        <begin position="47"/>
        <end position="69"/>
    </location>
</feature>
<dbReference type="Proteomes" id="UP000037822">
    <property type="component" value="Unassembled WGS sequence"/>
</dbReference>
<name>A0A0N0M812_9HYPH</name>
<organism evidence="2 3">
    <name type="scientific">Bosea vaviloviae</name>
    <dbReference type="NCBI Taxonomy" id="1526658"/>
    <lineage>
        <taxon>Bacteria</taxon>
        <taxon>Pseudomonadati</taxon>
        <taxon>Pseudomonadota</taxon>
        <taxon>Alphaproteobacteria</taxon>
        <taxon>Hyphomicrobiales</taxon>
        <taxon>Boseaceae</taxon>
        <taxon>Bosea</taxon>
    </lineage>
</organism>
<comment type="caution">
    <text evidence="2">The sequence shown here is derived from an EMBL/GenBank/DDBJ whole genome shotgun (WGS) entry which is preliminary data.</text>
</comment>
<keyword evidence="1" id="KW-0472">Membrane</keyword>
<feature type="transmembrane region" description="Helical" evidence="1">
    <location>
        <begin position="404"/>
        <end position="425"/>
    </location>
</feature>
<evidence type="ECO:0000256" key="1">
    <source>
        <dbReference type="SAM" id="Phobius"/>
    </source>
</evidence>
<feature type="transmembrane region" description="Helical" evidence="1">
    <location>
        <begin position="129"/>
        <end position="156"/>
    </location>
</feature>